<dbReference type="GO" id="GO:0097541">
    <property type="term" value="C:axonemal basal plate"/>
    <property type="evidence" value="ECO:0007669"/>
    <property type="project" value="TreeGrafter"/>
</dbReference>
<dbReference type="PANTHER" id="PTHR13667:SF5">
    <property type="entry name" value="WD REPEAT-CONTAINING AND PLANAR CELL POLARITY EFFECTOR PROTEIN FRITZ HOMOLOG"/>
    <property type="match status" value="1"/>
</dbReference>
<keyword evidence="11" id="KW-0206">Cytoskeleton</keyword>
<keyword evidence="12" id="KW-0966">Cell projection</keyword>
<keyword evidence="5" id="KW-0963">Cytoplasm</keyword>
<evidence type="ECO:0000256" key="2">
    <source>
        <dbReference type="ARBA" id="ARBA00004430"/>
    </source>
</evidence>
<dbReference type="KEGG" id="dpl:KGM_208537B"/>
<dbReference type="GO" id="GO:0044782">
    <property type="term" value="P:cilium organization"/>
    <property type="evidence" value="ECO:0007669"/>
    <property type="project" value="TreeGrafter"/>
</dbReference>
<dbReference type="STRING" id="278856.A0A212F3G6"/>
<evidence type="ECO:0000256" key="5">
    <source>
        <dbReference type="ARBA" id="ARBA00022490"/>
    </source>
</evidence>
<keyword evidence="15" id="KW-1185">Reference proteome</keyword>
<gene>
    <name evidence="14" type="ORF">KGM_208537B</name>
</gene>
<keyword evidence="4" id="KW-1003">Cell membrane</keyword>
<dbReference type="FunCoup" id="A0A212F3G6">
    <property type="interactions" value="210"/>
</dbReference>
<accession>A0A212F3G6</accession>
<dbReference type="Proteomes" id="UP000007151">
    <property type="component" value="Unassembled WGS sequence"/>
</dbReference>
<dbReference type="PANTHER" id="PTHR13667">
    <property type="entry name" value="HOMOLOC-13"/>
    <property type="match status" value="1"/>
</dbReference>
<dbReference type="GO" id="GO:0045184">
    <property type="term" value="P:establishment of protein localization"/>
    <property type="evidence" value="ECO:0007669"/>
    <property type="project" value="TreeGrafter"/>
</dbReference>
<dbReference type="EMBL" id="AGBW02010564">
    <property type="protein sequence ID" value="OWR48275.1"/>
    <property type="molecule type" value="Genomic_DNA"/>
</dbReference>
<reference evidence="14 15" key="1">
    <citation type="journal article" date="2011" name="Cell">
        <title>The monarch butterfly genome yields insights into long-distance migration.</title>
        <authorList>
            <person name="Zhan S."/>
            <person name="Merlin C."/>
            <person name="Boore J.L."/>
            <person name="Reppert S.M."/>
        </authorList>
    </citation>
    <scope>NUCLEOTIDE SEQUENCE [LARGE SCALE GENOMIC DNA]</scope>
    <source>
        <strain evidence="14">F-2</strain>
    </source>
</reference>
<evidence type="ECO:0000256" key="11">
    <source>
        <dbReference type="ARBA" id="ARBA00023212"/>
    </source>
</evidence>
<feature type="non-terminal residue" evidence="14">
    <location>
        <position position="1"/>
    </location>
</feature>
<evidence type="ECO:0000256" key="9">
    <source>
        <dbReference type="ARBA" id="ARBA00023069"/>
    </source>
</evidence>
<organism evidence="14 15">
    <name type="scientific">Danaus plexippus plexippus</name>
    <dbReference type="NCBI Taxonomy" id="278856"/>
    <lineage>
        <taxon>Eukaryota</taxon>
        <taxon>Metazoa</taxon>
        <taxon>Ecdysozoa</taxon>
        <taxon>Arthropoda</taxon>
        <taxon>Hexapoda</taxon>
        <taxon>Insecta</taxon>
        <taxon>Pterygota</taxon>
        <taxon>Neoptera</taxon>
        <taxon>Endopterygota</taxon>
        <taxon>Lepidoptera</taxon>
        <taxon>Glossata</taxon>
        <taxon>Ditrysia</taxon>
        <taxon>Papilionoidea</taxon>
        <taxon>Nymphalidae</taxon>
        <taxon>Danainae</taxon>
        <taxon>Danaini</taxon>
        <taxon>Danaina</taxon>
        <taxon>Danaus</taxon>
        <taxon>Danaus</taxon>
    </lineage>
</organism>
<evidence type="ECO:0000313" key="14">
    <source>
        <dbReference type="EMBL" id="OWR48275.1"/>
    </source>
</evidence>
<feature type="compositionally biased region" description="Low complexity" evidence="13">
    <location>
        <begin position="514"/>
        <end position="528"/>
    </location>
</feature>
<evidence type="ECO:0000256" key="1">
    <source>
        <dbReference type="ARBA" id="ARBA00004236"/>
    </source>
</evidence>
<keyword evidence="8" id="KW-0970">Cilium biogenesis/degradation</keyword>
<comment type="subcellular location">
    <subcellularLocation>
        <location evidence="1">Cell membrane</location>
    </subcellularLocation>
    <subcellularLocation>
        <location evidence="2">Cytoplasm</location>
        <location evidence="2">Cytoskeleton</location>
        <location evidence="2">Cilium axoneme</location>
    </subcellularLocation>
</comment>
<evidence type="ECO:0000313" key="15">
    <source>
        <dbReference type="Proteomes" id="UP000007151"/>
    </source>
</evidence>
<evidence type="ECO:0000256" key="6">
    <source>
        <dbReference type="ARBA" id="ARBA00022574"/>
    </source>
</evidence>
<evidence type="ECO:0000256" key="12">
    <source>
        <dbReference type="ARBA" id="ARBA00023273"/>
    </source>
</evidence>
<sequence>YETKKKLEESVYDVGKRNYLQRRGGHWQSPRPRQLRQLESKIHDTNIVFSQWMNDNCITLMFSSGVIAYITVKSSTLDITHILFDRYCVGRLSGSTVTGVAFCKTLLFLTHTDKTATLITFGKCVDNNTPCQISDRDPHLQSIELGGSGRRTERHVSWCESDHVRLLVWGAAVAEPAPWSPIIEDHANLHLYQVTSQQFTLLAYHQIENEVLLAELSHRCDNIIHIVDQTACHKSGVTLSWVRYDLPPSPRAVKLSSLRDRVSGVSDVSGVSAVSRASLPAPARVARRSPCDARLVVACIDASIHILHTTGLTHTVRAGFRVQILATHGMKGGPLILASFNGGPLTILRITHARLITAYIRSNRIPNAVALLRAMDWEEEGSECLNAMSDIVRNALRKGSLGENGEVGVQIALGAYLAPTNPLPISASKYAPAVHDLARKFFHHLLRRGRIEKALSLAVDLAAWDLFVDARWAAKRQGLQHLVEEASSCATHYARMERPDSECSDSCSQCSSYSGSEDGSSTSSKAVPTKPPPLPRVPLPSNPSILAVPKTQHEPYTTNSIRPNLHQYLERDTTIWGKNIKDDSYIMSSYRNVQQINNNNRWNSLDDVLSVQRNPTSSYKNAQTDIQRSHDERIASHFKQLFQTELKEEAKMKDRYLQSVSSGNGRYQENYWPGQAKPEKNKVKFSDTVTIAVVSEPPVPDPARELAASLPLCPPHKYLSAFAPSENAVQKPPKIKVVHFGMV</sequence>
<comment type="similarity">
    <text evidence="3">Belongs to the WD repeat fritz family.</text>
</comment>
<evidence type="ECO:0000256" key="8">
    <source>
        <dbReference type="ARBA" id="ARBA00022794"/>
    </source>
</evidence>
<feature type="compositionally biased region" description="Pro residues" evidence="13">
    <location>
        <begin position="529"/>
        <end position="541"/>
    </location>
</feature>
<dbReference type="Pfam" id="PF11768">
    <property type="entry name" value="Frtz"/>
    <property type="match status" value="2"/>
</dbReference>
<dbReference type="eggNOG" id="ENOG502QR8Y">
    <property type="taxonomic scope" value="Eukaryota"/>
</dbReference>
<dbReference type="InterPro" id="IPR024511">
    <property type="entry name" value="Frtz"/>
</dbReference>
<dbReference type="InParanoid" id="A0A212F3G6"/>
<evidence type="ECO:0000256" key="7">
    <source>
        <dbReference type="ARBA" id="ARBA00022737"/>
    </source>
</evidence>
<keyword evidence="9" id="KW-0969">Cilium</keyword>
<dbReference type="GO" id="GO:0007399">
    <property type="term" value="P:nervous system development"/>
    <property type="evidence" value="ECO:0007669"/>
    <property type="project" value="TreeGrafter"/>
</dbReference>
<keyword evidence="6" id="KW-0853">WD repeat</keyword>
<name>A0A212F3G6_DANPL</name>
<keyword evidence="10" id="KW-0472">Membrane</keyword>
<keyword evidence="7" id="KW-0677">Repeat</keyword>
<proteinExistence type="inferred from homology"/>
<evidence type="ECO:0000256" key="13">
    <source>
        <dbReference type="SAM" id="MobiDB-lite"/>
    </source>
</evidence>
<evidence type="ECO:0000256" key="4">
    <source>
        <dbReference type="ARBA" id="ARBA00022475"/>
    </source>
</evidence>
<protein>
    <submittedName>
        <fullName evidence="14">WD repeat-containing protein C2orf86</fullName>
    </submittedName>
</protein>
<dbReference type="GO" id="GO:0005886">
    <property type="term" value="C:plasma membrane"/>
    <property type="evidence" value="ECO:0007669"/>
    <property type="project" value="UniProtKB-SubCell"/>
</dbReference>
<dbReference type="AlphaFoldDB" id="A0A212F3G6"/>
<comment type="caution">
    <text evidence="14">The sequence shown here is derived from an EMBL/GenBank/DDBJ whole genome shotgun (WGS) entry which is preliminary data.</text>
</comment>
<evidence type="ECO:0000256" key="3">
    <source>
        <dbReference type="ARBA" id="ARBA00006059"/>
    </source>
</evidence>
<feature type="region of interest" description="Disordered" evidence="13">
    <location>
        <begin position="514"/>
        <end position="546"/>
    </location>
</feature>
<evidence type="ECO:0000256" key="10">
    <source>
        <dbReference type="ARBA" id="ARBA00023136"/>
    </source>
</evidence>